<sequence>MADKKNKIKTMRKQQNSFIGASNALSRTEMKNILAGYAQPEPKDCKDVVCKAEDWCCDAKGTCMSRTQTTC</sequence>
<evidence type="ECO:0000313" key="2">
    <source>
        <dbReference type="Proteomes" id="UP000645390"/>
    </source>
</evidence>
<evidence type="ECO:0000313" key="1">
    <source>
        <dbReference type="EMBL" id="GGI22497.1"/>
    </source>
</evidence>
<dbReference type="Proteomes" id="UP000645390">
    <property type="component" value="Unassembled WGS sequence"/>
</dbReference>
<accession>A0ABQ2BE52</accession>
<gene>
    <name evidence="1" type="ORF">GCM10008119_02940</name>
</gene>
<dbReference type="RefSeq" id="WP_378957956.1">
    <property type="nucleotide sequence ID" value="NZ_JBHSBX010000015.1"/>
</dbReference>
<organism evidence="1 2">
    <name type="scientific">Pedobacter mendelii</name>
    <dbReference type="NCBI Taxonomy" id="1908240"/>
    <lineage>
        <taxon>Bacteria</taxon>
        <taxon>Pseudomonadati</taxon>
        <taxon>Bacteroidota</taxon>
        <taxon>Sphingobacteriia</taxon>
        <taxon>Sphingobacteriales</taxon>
        <taxon>Sphingobacteriaceae</taxon>
        <taxon>Pedobacter</taxon>
    </lineage>
</organism>
<protein>
    <recommendedName>
        <fullName evidence="3">Natural product</fullName>
    </recommendedName>
</protein>
<name>A0ABQ2BE52_9SPHI</name>
<proteinExistence type="predicted"/>
<keyword evidence="2" id="KW-1185">Reference proteome</keyword>
<reference evidence="2" key="1">
    <citation type="journal article" date="2019" name="Int. J. Syst. Evol. Microbiol.">
        <title>The Global Catalogue of Microorganisms (GCM) 10K type strain sequencing project: providing services to taxonomists for standard genome sequencing and annotation.</title>
        <authorList>
            <consortium name="The Broad Institute Genomics Platform"/>
            <consortium name="The Broad Institute Genome Sequencing Center for Infectious Disease"/>
            <person name="Wu L."/>
            <person name="Ma J."/>
        </authorList>
    </citation>
    <scope>NUCLEOTIDE SEQUENCE [LARGE SCALE GENOMIC DNA]</scope>
    <source>
        <strain evidence="2">CCM 8939</strain>
    </source>
</reference>
<comment type="caution">
    <text evidence="1">The sequence shown here is derived from an EMBL/GenBank/DDBJ whole genome shotgun (WGS) entry which is preliminary data.</text>
</comment>
<dbReference type="EMBL" id="BMDJ01000001">
    <property type="protein sequence ID" value="GGI22497.1"/>
    <property type="molecule type" value="Genomic_DNA"/>
</dbReference>
<evidence type="ECO:0008006" key="3">
    <source>
        <dbReference type="Google" id="ProtNLM"/>
    </source>
</evidence>